<evidence type="ECO:0000313" key="11">
    <source>
        <dbReference type="Proteomes" id="UP000620104"/>
    </source>
</evidence>
<dbReference type="PANTHER" id="PTHR13040:SF2">
    <property type="entry name" value="AUTOPHAGY PROTEIN 5"/>
    <property type="match status" value="1"/>
</dbReference>
<dbReference type="GO" id="GO:0005776">
    <property type="term" value="C:autophagosome"/>
    <property type="evidence" value="ECO:0007669"/>
    <property type="project" value="TreeGrafter"/>
</dbReference>
<dbReference type="GO" id="GO:0000422">
    <property type="term" value="P:autophagy of mitochondrion"/>
    <property type="evidence" value="ECO:0007669"/>
    <property type="project" value="TreeGrafter"/>
</dbReference>
<evidence type="ECO:0000256" key="5">
    <source>
        <dbReference type="ARBA" id="ARBA00023006"/>
    </source>
</evidence>
<evidence type="ECO:0000256" key="2">
    <source>
        <dbReference type="ARBA" id="ARBA00006910"/>
    </source>
</evidence>
<comment type="subunit">
    <text evidence="6">Conjugated with ATG12.</text>
</comment>
<dbReference type="Gene3D" id="3.10.20.620">
    <property type="match status" value="1"/>
</dbReference>
<dbReference type="GO" id="GO:0034274">
    <property type="term" value="C:Atg12-Atg5-Atg16 complex"/>
    <property type="evidence" value="ECO:0007669"/>
    <property type="project" value="TreeGrafter"/>
</dbReference>
<dbReference type="AlphaFoldDB" id="A0A8H3TZQ2"/>
<protein>
    <recommendedName>
        <fullName evidence="6">Autophagy protein 5</fullName>
    </recommendedName>
</protein>
<keyword evidence="5 6" id="KW-0072">Autophagy</keyword>
<dbReference type="OrthoDB" id="272162at2759"/>
<dbReference type="GO" id="GO:0006995">
    <property type="term" value="P:cellular response to nitrogen starvation"/>
    <property type="evidence" value="ECO:0007669"/>
    <property type="project" value="TreeGrafter"/>
</dbReference>
<accession>A0A8H3TZQ2</accession>
<dbReference type="InterPro" id="IPR048940">
    <property type="entry name" value="ATG5_HBR"/>
</dbReference>
<dbReference type="GO" id="GO:0019776">
    <property type="term" value="F:Atg8-family ligase activity"/>
    <property type="evidence" value="ECO:0007669"/>
    <property type="project" value="TreeGrafter"/>
</dbReference>
<evidence type="ECO:0000259" key="8">
    <source>
        <dbReference type="Pfam" id="PF04106"/>
    </source>
</evidence>
<evidence type="ECO:0000256" key="7">
    <source>
        <dbReference type="SAM" id="MobiDB-lite"/>
    </source>
</evidence>
<dbReference type="InterPro" id="IPR042527">
    <property type="entry name" value="Atg5_UblA_dom_sf"/>
</dbReference>
<evidence type="ECO:0000256" key="3">
    <source>
        <dbReference type="ARBA" id="ARBA00022499"/>
    </source>
</evidence>
<comment type="similarity">
    <text evidence="2 6">Belongs to the ATG5 family.</text>
</comment>
<evidence type="ECO:0000256" key="4">
    <source>
        <dbReference type="ARBA" id="ARBA00022843"/>
    </source>
</evidence>
<comment type="caution">
    <text evidence="10">The sequence shown here is derived from an EMBL/GenBank/DDBJ whole genome shotgun (WGS) entry which is preliminary data.</text>
</comment>
<dbReference type="InterPro" id="IPR042526">
    <property type="entry name" value="Atg5_HR"/>
</dbReference>
<keyword evidence="4 6" id="KW-0832">Ubl conjugation</keyword>
<evidence type="ECO:0000256" key="6">
    <source>
        <dbReference type="RuleBase" id="RU361202"/>
    </source>
</evidence>
<keyword evidence="11" id="KW-1185">Reference proteome</keyword>
<dbReference type="GO" id="GO:0034045">
    <property type="term" value="C:phagophore assembly site membrane"/>
    <property type="evidence" value="ECO:0007669"/>
    <property type="project" value="UniProtKB-SubCell"/>
</dbReference>
<dbReference type="PANTHER" id="PTHR13040">
    <property type="entry name" value="AUTOPHAGY PROTEIN 5"/>
    <property type="match status" value="1"/>
</dbReference>
<gene>
    <name evidence="10" type="ORF">NliqN6_6460</name>
</gene>
<dbReference type="Gene3D" id="1.10.246.190">
    <property type="entry name" value="Autophagy protein Apg5, helix rich domain"/>
    <property type="match status" value="1"/>
</dbReference>
<sequence length="374" mass="41439">MAPDLTQDTLASARSHASVFRLLTWKATIPLEIRISRDSLPRASEGDVVGGGAGEEGQEDDDDGVPTYYMQAPRFTYPALVLSEIEQVFLPSIIPQEQLSGAFLRYHANQAEGYRREDYWFEVEWEGPAGLEREICKWHWSLDLIQLHTIINSRPDSPTRHINPPSPLRLLLHLKPRRVEGAPTSISSPSNSEESCRIAFISLLKEADYIRWGNTRRITGLRRADLESAWEGVAEHDYETHSRFASKVVPLPLTAAKSSDPSQTSTSENLGVSGPESCFAVRSIPLKLYLPDNAPEVQDIVNPLNSQGNPTTILKLLNDTLPRLFPHVEPCDAAYALATPILNAVPIPPEAEIAWLAACVAAPDGWLRIGIRLS</sequence>
<comment type="subcellular location">
    <subcellularLocation>
        <location evidence="1 6">Preautophagosomal structure membrane</location>
        <topology evidence="1 6">Peripheral membrane protein</topology>
    </subcellularLocation>
</comment>
<evidence type="ECO:0000313" key="10">
    <source>
        <dbReference type="EMBL" id="GHJ90058.1"/>
    </source>
</evidence>
<keyword evidence="6" id="KW-0813">Transport</keyword>
<feature type="region of interest" description="Disordered" evidence="7">
    <location>
        <begin position="42"/>
        <end position="67"/>
    </location>
</feature>
<dbReference type="Pfam" id="PF20637">
    <property type="entry name" value="ATG5_HBR"/>
    <property type="match status" value="1"/>
</dbReference>
<dbReference type="GO" id="GO:0061908">
    <property type="term" value="C:phagophore"/>
    <property type="evidence" value="ECO:0007669"/>
    <property type="project" value="TreeGrafter"/>
</dbReference>
<comment type="function">
    <text evidence="6">Involved in cytoplasm to vacuole transport (Cvt) and autophagic vesicle formation.</text>
</comment>
<organism evidence="10 11">
    <name type="scientific">Naganishia liquefaciens</name>
    <dbReference type="NCBI Taxonomy" id="104408"/>
    <lineage>
        <taxon>Eukaryota</taxon>
        <taxon>Fungi</taxon>
        <taxon>Dikarya</taxon>
        <taxon>Basidiomycota</taxon>
        <taxon>Agaricomycotina</taxon>
        <taxon>Tremellomycetes</taxon>
        <taxon>Filobasidiales</taxon>
        <taxon>Filobasidiaceae</taxon>
        <taxon>Naganishia</taxon>
    </lineage>
</organism>
<reference evidence="10" key="1">
    <citation type="submission" date="2020-07" db="EMBL/GenBank/DDBJ databases">
        <title>Draft Genome Sequence of a Deep-Sea Yeast, Naganishia (Cryptococcus) liquefaciens strain N6.</title>
        <authorList>
            <person name="Han Y.W."/>
            <person name="Kajitani R."/>
            <person name="Morimoto H."/>
            <person name="Parhat M."/>
            <person name="Tsubouchi H."/>
            <person name="Bakenova O."/>
            <person name="Ogata M."/>
            <person name="Argunhan B."/>
            <person name="Aoki R."/>
            <person name="Kajiwara S."/>
            <person name="Itoh T."/>
            <person name="Iwasaki H."/>
        </authorList>
    </citation>
    <scope>NUCLEOTIDE SEQUENCE</scope>
    <source>
        <strain evidence="10">N6</strain>
    </source>
</reference>
<dbReference type="Pfam" id="PF04106">
    <property type="entry name" value="ATG5_UblB"/>
    <property type="match status" value="1"/>
</dbReference>
<dbReference type="InterPro" id="IPR048318">
    <property type="entry name" value="ATG5_UblB"/>
</dbReference>
<evidence type="ECO:0000259" key="9">
    <source>
        <dbReference type="Pfam" id="PF20637"/>
    </source>
</evidence>
<feature type="domain" description="Autophagy protein ATG5 alpha-helical bundle region" evidence="9">
    <location>
        <begin position="193"/>
        <end position="250"/>
    </location>
</feature>
<dbReference type="GO" id="GO:0044233">
    <property type="term" value="C:mitochondria-associated endoplasmic reticulum membrane contact site"/>
    <property type="evidence" value="ECO:0007669"/>
    <property type="project" value="TreeGrafter"/>
</dbReference>
<keyword evidence="3 6" id="KW-1017">Isopeptide bond</keyword>
<dbReference type="EMBL" id="BLZA01000053">
    <property type="protein sequence ID" value="GHJ90058.1"/>
    <property type="molecule type" value="Genomic_DNA"/>
</dbReference>
<keyword evidence="6" id="KW-0472">Membrane</keyword>
<evidence type="ECO:0000256" key="1">
    <source>
        <dbReference type="ARBA" id="ARBA00004623"/>
    </source>
</evidence>
<dbReference type="Gene3D" id="3.10.20.90">
    <property type="entry name" value="Phosphatidylinositol 3-kinase Catalytic Subunit, Chain A, domain 1"/>
    <property type="match status" value="1"/>
</dbReference>
<proteinExistence type="inferred from homology"/>
<feature type="domain" description="Autophagy protein ATG5 UblB" evidence="8">
    <location>
        <begin position="283"/>
        <end position="371"/>
    </location>
</feature>
<dbReference type="GO" id="GO:0034727">
    <property type="term" value="P:piecemeal microautophagy of the nucleus"/>
    <property type="evidence" value="ECO:0007669"/>
    <property type="project" value="TreeGrafter"/>
</dbReference>
<name>A0A8H3TZQ2_9TREE</name>
<dbReference type="InterPro" id="IPR007239">
    <property type="entry name" value="Atg5"/>
</dbReference>
<dbReference type="Proteomes" id="UP000620104">
    <property type="component" value="Unassembled WGS sequence"/>
</dbReference>